<dbReference type="RefSeq" id="WP_207292286.1">
    <property type="nucleotide sequence ID" value="NZ_CP071383.1"/>
</dbReference>
<dbReference type="GO" id="GO:0005524">
    <property type="term" value="F:ATP binding"/>
    <property type="evidence" value="ECO:0007669"/>
    <property type="project" value="UniProtKB-KW"/>
</dbReference>
<keyword evidence="3" id="KW-0547">Nucleotide-binding</keyword>
<evidence type="ECO:0000256" key="2">
    <source>
        <dbReference type="ARBA" id="ARBA00022448"/>
    </source>
</evidence>
<evidence type="ECO:0000313" key="6">
    <source>
        <dbReference type="EMBL" id="QWW80477.1"/>
    </source>
</evidence>
<evidence type="ECO:0000259" key="5">
    <source>
        <dbReference type="PROSITE" id="PS50893"/>
    </source>
</evidence>
<reference evidence="6 7" key="1">
    <citation type="submission" date="2021-06" db="EMBL/GenBank/DDBJ databases">
        <title>Leclercia pneumoniae sp. nov.</title>
        <authorList>
            <person name="Hoenemann M."/>
            <person name="Viehweger A."/>
            <person name="Dietze N."/>
        </authorList>
    </citation>
    <scope>NUCLEOTIDE SEQUENCE [LARGE SCALE GENOMIC DNA]</scope>
    <source>
        <strain evidence="7">49125</strain>
    </source>
</reference>
<evidence type="ECO:0000256" key="4">
    <source>
        <dbReference type="ARBA" id="ARBA00022840"/>
    </source>
</evidence>
<comment type="similarity">
    <text evidence="1">Belongs to the ABC transporter superfamily.</text>
</comment>
<dbReference type="PANTHER" id="PTHR42734:SF5">
    <property type="entry name" value="IRON TRANSPORT SYSTEM ATP-BINDING PROTEIN HI_0361-RELATED"/>
    <property type="match status" value="1"/>
</dbReference>
<dbReference type="InterPro" id="IPR050153">
    <property type="entry name" value="Metal_Ion_Import_ABC"/>
</dbReference>
<keyword evidence="2" id="KW-0813">Transport</keyword>
<dbReference type="PROSITE" id="PS50893">
    <property type="entry name" value="ABC_TRANSPORTER_2"/>
    <property type="match status" value="1"/>
</dbReference>
<dbReference type="Pfam" id="PF00005">
    <property type="entry name" value="ABC_tran"/>
    <property type="match status" value="1"/>
</dbReference>
<keyword evidence="4 6" id="KW-0067">ATP-binding</keyword>
<protein>
    <submittedName>
        <fullName evidence="6">ATP-binding cassette domain-containing protein</fullName>
    </submittedName>
</protein>
<accession>A0ABX8JW31</accession>
<sequence length="217" mass="23875">MIELQRLVVGYHRQPITRPLDEVILRGSMTAITGANGCGKSTLLKTLAGFLPPVSGTFRWQEKRPVIGWLAQRHELEAQFPLTVKDVVSMGCWPTLSLFAGTGQQARARIDHALERVGLAALASTVIDELSGGQFQRMLFARVMVQHAPLVMLDEPFTGVDEATSHILMELILEMAQQGRTVLAVLHDSERVTRHFSQVLRLDAAPSLETGVGMRVA</sequence>
<dbReference type="PROSITE" id="PS00211">
    <property type="entry name" value="ABC_TRANSPORTER_1"/>
    <property type="match status" value="1"/>
</dbReference>
<evidence type="ECO:0000313" key="7">
    <source>
        <dbReference type="Proteomes" id="UP000683497"/>
    </source>
</evidence>
<dbReference type="InterPro" id="IPR003593">
    <property type="entry name" value="AAA+_ATPase"/>
</dbReference>
<dbReference type="InterPro" id="IPR027417">
    <property type="entry name" value="P-loop_NTPase"/>
</dbReference>
<dbReference type="Gene3D" id="3.40.50.300">
    <property type="entry name" value="P-loop containing nucleotide triphosphate hydrolases"/>
    <property type="match status" value="1"/>
</dbReference>
<proteinExistence type="inferred from homology"/>
<dbReference type="SUPFAM" id="SSF52540">
    <property type="entry name" value="P-loop containing nucleoside triphosphate hydrolases"/>
    <property type="match status" value="1"/>
</dbReference>
<organism evidence="6 7">
    <name type="scientific">Leclercia pneumoniae</name>
    <dbReference type="NCBI Taxonomy" id="2815358"/>
    <lineage>
        <taxon>Bacteria</taxon>
        <taxon>Pseudomonadati</taxon>
        <taxon>Pseudomonadota</taxon>
        <taxon>Gammaproteobacteria</taxon>
        <taxon>Enterobacterales</taxon>
        <taxon>Enterobacteriaceae</taxon>
        <taxon>Leclercia</taxon>
    </lineage>
</organism>
<evidence type="ECO:0000256" key="1">
    <source>
        <dbReference type="ARBA" id="ARBA00005417"/>
    </source>
</evidence>
<evidence type="ECO:0000256" key="3">
    <source>
        <dbReference type="ARBA" id="ARBA00022741"/>
    </source>
</evidence>
<dbReference type="InterPro" id="IPR017871">
    <property type="entry name" value="ABC_transporter-like_CS"/>
</dbReference>
<name>A0ABX8JW31_9ENTR</name>
<dbReference type="SMART" id="SM00382">
    <property type="entry name" value="AAA"/>
    <property type="match status" value="1"/>
</dbReference>
<dbReference type="InterPro" id="IPR003439">
    <property type="entry name" value="ABC_transporter-like_ATP-bd"/>
</dbReference>
<gene>
    <name evidence="6" type="ORF">KQ929_04290</name>
</gene>
<feature type="domain" description="ABC transporter" evidence="5">
    <location>
        <begin position="2"/>
        <end position="217"/>
    </location>
</feature>
<dbReference type="Proteomes" id="UP000683497">
    <property type="component" value="Chromosome"/>
</dbReference>
<keyword evidence="7" id="KW-1185">Reference proteome</keyword>
<dbReference type="EMBL" id="CP076838">
    <property type="protein sequence ID" value="QWW80477.1"/>
    <property type="molecule type" value="Genomic_DNA"/>
</dbReference>
<dbReference type="PANTHER" id="PTHR42734">
    <property type="entry name" value="METAL TRANSPORT SYSTEM ATP-BINDING PROTEIN TM_0124-RELATED"/>
    <property type="match status" value="1"/>
</dbReference>